<comment type="caution">
    <text evidence="14">The sequence shown here is derived from an EMBL/GenBank/DDBJ whole genome shotgun (WGS) entry which is preliminary data.</text>
</comment>
<evidence type="ECO:0000256" key="10">
    <source>
        <dbReference type="ARBA" id="ARBA00023180"/>
    </source>
</evidence>
<dbReference type="GO" id="GO:0016020">
    <property type="term" value="C:membrane"/>
    <property type="evidence" value="ECO:0007669"/>
    <property type="project" value="UniProtKB-SubCell"/>
</dbReference>
<evidence type="ECO:0000256" key="6">
    <source>
        <dbReference type="ARBA" id="ARBA00022692"/>
    </source>
</evidence>
<dbReference type="AlphaFoldDB" id="A0A8X7NYL3"/>
<evidence type="ECO:0000256" key="1">
    <source>
        <dbReference type="ARBA" id="ARBA00004606"/>
    </source>
</evidence>
<evidence type="ECO:0000256" key="7">
    <source>
        <dbReference type="ARBA" id="ARBA00022968"/>
    </source>
</evidence>
<sequence>MVVFRSRIKWIALLVLILSVGSLVVHLSITKSSGVQLASYARDSLWQDFDSLLGAKDFKNKHLWRPVKALETLQPYANPRTSYPAPSSKNNGFIYAKIFGGFDKIRSSICDLVTISRLLNATLIIPELQESLRSKGISNKFKSFSYLYDEEQFISFLKNDVIIAKALPESLKAARKGTSFLF</sequence>
<protein>
    <recommendedName>
        <fullName evidence="13">O-fucosyltransferase family protein</fullName>
    </recommendedName>
</protein>
<keyword evidence="12" id="KW-0119">Carbohydrate metabolism</keyword>
<evidence type="ECO:0000256" key="2">
    <source>
        <dbReference type="ARBA" id="ARBA00004881"/>
    </source>
</evidence>
<evidence type="ECO:0000256" key="4">
    <source>
        <dbReference type="ARBA" id="ARBA00022676"/>
    </source>
</evidence>
<keyword evidence="6" id="KW-0812">Transmembrane</keyword>
<name>A0A8X7NYL3_BRACI</name>
<keyword evidence="7" id="KW-0735">Signal-anchor</keyword>
<dbReference type="PANTHER" id="PTHR31741">
    <property type="entry name" value="OS02G0726500 PROTEIN-RELATED"/>
    <property type="match status" value="1"/>
</dbReference>
<keyword evidence="11" id="KW-0294">Fucose metabolism</keyword>
<dbReference type="PANTHER" id="PTHR31741:SF6">
    <property type="entry name" value="PROTEIN EMBRYO SAC DEVELOPMENT ARREST 30"/>
    <property type="match status" value="1"/>
</dbReference>
<evidence type="ECO:0000256" key="9">
    <source>
        <dbReference type="ARBA" id="ARBA00023136"/>
    </source>
</evidence>
<evidence type="ECO:0000256" key="11">
    <source>
        <dbReference type="ARBA" id="ARBA00023253"/>
    </source>
</evidence>
<dbReference type="Pfam" id="PF10250">
    <property type="entry name" value="O-FucT"/>
    <property type="match status" value="1"/>
</dbReference>
<dbReference type="InterPro" id="IPR019378">
    <property type="entry name" value="GDP-Fuc_O-FucTrfase"/>
</dbReference>
<dbReference type="GO" id="GO:0005794">
    <property type="term" value="C:Golgi apparatus"/>
    <property type="evidence" value="ECO:0007669"/>
    <property type="project" value="TreeGrafter"/>
</dbReference>
<organism evidence="14 15">
    <name type="scientific">Brassica carinata</name>
    <name type="common">Ethiopian mustard</name>
    <name type="synonym">Abyssinian cabbage</name>
    <dbReference type="NCBI Taxonomy" id="52824"/>
    <lineage>
        <taxon>Eukaryota</taxon>
        <taxon>Viridiplantae</taxon>
        <taxon>Streptophyta</taxon>
        <taxon>Embryophyta</taxon>
        <taxon>Tracheophyta</taxon>
        <taxon>Spermatophyta</taxon>
        <taxon>Magnoliopsida</taxon>
        <taxon>eudicotyledons</taxon>
        <taxon>Gunneridae</taxon>
        <taxon>Pentapetalae</taxon>
        <taxon>rosids</taxon>
        <taxon>malvids</taxon>
        <taxon>Brassicales</taxon>
        <taxon>Brassicaceae</taxon>
        <taxon>Brassiceae</taxon>
        <taxon>Brassica</taxon>
    </lineage>
</organism>
<comment type="pathway">
    <text evidence="2">Glycan metabolism.</text>
</comment>
<dbReference type="GO" id="GO:0016757">
    <property type="term" value="F:glycosyltransferase activity"/>
    <property type="evidence" value="ECO:0007669"/>
    <property type="project" value="UniProtKB-KW"/>
</dbReference>
<keyword evidence="15" id="KW-1185">Reference proteome</keyword>
<comment type="similarity">
    <text evidence="3">Belongs to the glycosyltransferase GT106 family.</text>
</comment>
<dbReference type="GO" id="GO:0009507">
    <property type="term" value="C:chloroplast"/>
    <property type="evidence" value="ECO:0007669"/>
    <property type="project" value="TreeGrafter"/>
</dbReference>
<evidence type="ECO:0000256" key="8">
    <source>
        <dbReference type="ARBA" id="ARBA00022989"/>
    </source>
</evidence>
<keyword evidence="10" id="KW-0325">Glycoprotein</keyword>
<keyword evidence="4" id="KW-0328">Glycosyltransferase</keyword>
<evidence type="ECO:0000256" key="3">
    <source>
        <dbReference type="ARBA" id="ARBA00007737"/>
    </source>
</evidence>
<dbReference type="Proteomes" id="UP000886595">
    <property type="component" value="Unassembled WGS sequence"/>
</dbReference>
<evidence type="ECO:0000313" key="15">
    <source>
        <dbReference type="Proteomes" id="UP000886595"/>
    </source>
</evidence>
<reference evidence="14 15" key="1">
    <citation type="submission" date="2020-02" db="EMBL/GenBank/DDBJ databases">
        <authorList>
            <person name="Ma Q."/>
            <person name="Huang Y."/>
            <person name="Song X."/>
            <person name="Pei D."/>
        </authorList>
    </citation>
    <scope>NUCLEOTIDE SEQUENCE [LARGE SCALE GENOMIC DNA]</scope>
    <source>
        <strain evidence="14">Sxm20200214</strain>
        <tissue evidence="14">Leaf</tissue>
    </source>
</reference>
<keyword evidence="8" id="KW-1133">Transmembrane helix</keyword>
<evidence type="ECO:0000256" key="5">
    <source>
        <dbReference type="ARBA" id="ARBA00022679"/>
    </source>
</evidence>
<proteinExistence type="inferred from homology"/>
<keyword evidence="5" id="KW-0808">Transferase</keyword>
<dbReference type="GO" id="GO:0006004">
    <property type="term" value="P:fucose metabolic process"/>
    <property type="evidence" value="ECO:0007669"/>
    <property type="project" value="UniProtKB-KW"/>
</dbReference>
<gene>
    <name evidence="14" type="ORF">Bca52824_096865</name>
</gene>
<keyword evidence="9" id="KW-0472">Membrane</keyword>
<accession>A0A8X7NYL3</accession>
<comment type="subcellular location">
    <subcellularLocation>
        <location evidence="1">Membrane</location>
        <topology evidence="1">Single-pass type II membrane protein</topology>
    </subcellularLocation>
</comment>
<evidence type="ECO:0000256" key="12">
    <source>
        <dbReference type="ARBA" id="ARBA00023277"/>
    </source>
</evidence>
<dbReference type="EMBL" id="JAAMPC010001258">
    <property type="protein sequence ID" value="KAG2241032.1"/>
    <property type="molecule type" value="Genomic_DNA"/>
</dbReference>
<evidence type="ECO:0000256" key="13">
    <source>
        <dbReference type="ARBA" id="ARBA00030350"/>
    </source>
</evidence>
<dbReference type="OrthoDB" id="743588at2759"/>
<evidence type="ECO:0000313" key="14">
    <source>
        <dbReference type="EMBL" id="KAG2241032.1"/>
    </source>
</evidence>